<dbReference type="PANTHER" id="PTHR31047:SF0">
    <property type="entry name" value="MEIOTICALLY UP-REGULATED GENE 157 PROTEIN"/>
    <property type="match status" value="1"/>
</dbReference>
<dbReference type="InterPro" id="IPR008928">
    <property type="entry name" value="6-hairpin_glycosidase_sf"/>
</dbReference>
<dbReference type="EMBL" id="CAVK010000183">
    <property type="protein sequence ID" value="CCW19259.1"/>
    <property type="molecule type" value="Genomic_DNA"/>
</dbReference>
<comment type="caution">
    <text evidence="1">The sequence shown here is derived from an EMBL/GenBank/DDBJ whole genome shotgun (WGS) entry which is preliminary data.</text>
</comment>
<dbReference type="Proteomes" id="UP000013201">
    <property type="component" value="Unassembled WGS sequence"/>
</dbReference>
<dbReference type="GO" id="GO:0005975">
    <property type="term" value="P:carbohydrate metabolic process"/>
    <property type="evidence" value="ECO:0007669"/>
    <property type="project" value="InterPro"/>
</dbReference>
<dbReference type="InterPro" id="IPR008313">
    <property type="entry name" value="GH125"/>
</dbReference>
<dbReference type="SUPFAM" id="SSF48208">
    <property type="entry name" value="Six-hairpin glycosidases"/>
    <property type="match status" value="1"/>
</dbReference>
<dbReference type="Gene3D" id="1.50.10.10">
    <property type="match status" value="1"/>
</dbReference>
<protein>
    <submittedName>
        <fullName evidence="1">Uncharacterized protein</fullName>
    </submittedName>
</protein>
<keyword evidence="2" id="KW-1185">Reference proteome</keyword>
<organism evidence="1 2">
    <name type="scientific">Sphingobium indicum BiD32</name>
    <dbReference type="NCBI Taxonomy" id="1301087"/>
    <lineage>
        <taxon>Bacteria</taxon>
        <taxon>Pseudomonadati</taxon>
        <taxon>Pseudomonadota</taxon>
        <taxon>Alphaproteobacteria</taxon>
        <taxon>Sphingomonadales</taxon>
        <taxon>Sphingomonadaceae</taxon>
        <taxon>Sphingobium</taxon>
    </lineage>
</organism>
<reference evidence="2" key="2">
    <citation type="submission" date="2013-04" db="EMBL/GenBank/DDBJ databases">
        <title>Bisphenol A degrading Sphingobium sp. strain BiD32.</title>
        <authorList>
            <person name="Nielsen J.L."/>
            <person name="Zhou N.A."/>
            <person name="Kjeldal H."/>
        </authorList>
    </citation>
    <scope>NUCLEOTIDE SEQUENCE [LARGE SCALE GENOMIC DNA]</scope>
    <source>
        <strain evidence="2">BiD32</strain>
    </source>
</reference>
<dbReference type="Pfam" id="PF06824">
    <property type="entry name" value="Glyco_hydro_125"/>
    <property type="match status" value="1"/>
</dbReference>
<dbReference type="AlphaFoldDB" id="N1MRA7"/>
<evidence type="ECO:0000313" key="1">
    <source>
        <dbReference type="EMBL" id="CCW19259.1"/>
    </source>
</evidence>
<dbReference type="PANTHER" id="PTHR31047">
    <property type="entry name" value="MEIOTICALLY UP-REGULATED GENE 157 PROTEIN"/>
    <property type="match status" value="1"/>
</dbReference>
<reference evidence="1 2" key="1">
    <citation type="submission" date="2013-03" db="EMBL/GenBank/DDBJ databases">
        <authorList>
            <person name="Le V."/>
        </authorList>
    </citation>
    <scope>NUCLEOTIDE SEQUENCE [LARGE SCALE GENOMIC DNA]</scope>
    <source>
        <strain evidence="1 2">BiD32</strain>
    </source>
</reference>
<evidence type="ECO:0000313" key="2">
    <source>
        <dbReference type="Proteomes" id="UP000013201"/>
    </source>
</evidence>
<dbReference type="InterPro" id="IPR012341">
    <property type="entry name" value="6hp_glycosidase-like_sf"/>
</dbReference>
<proteinExistence type="predicted"/>
<sequence>MIAASLAMAATPSIGAVPRVASKRPAPADRRFSSPAVEREIARISAGIGDPELRWMFGNCYPNTLDTTVFMAEVDGKPDAFVITGDIECLWLRDSSAQRPACPGRWRMIPR</sequence>
<gene>
    <name evidence="1" type="ORF">EBBID32_36250</name>
</gene>
<name>N1MRA7_9SPHN</name>
<accession>N1MRA7</accession>